<dbReference type="InterPro" id="IPR007861">
    <property type="entry name" value="DNA_mismatch_repair_MutS_clamp"/>
</dbReference>
<evidence type="ECO:0000313" key="13">
    <source>
        <dbReference type="Proteomes" id="UP000318053"/>
    </source>
</evidence>
<feature type="binding site" evidence="9">
    <location>
        <begin position="626"/>
        <end position="633"/>
    </location>
    <ligand>
        <name>ATP</name>
        <dbReference type="ChEBI" id="CHEBI:30616"/>
    </ligand>
</feature>
<dbReference type="PIRSF" id="PIRSF037677">
    <property type="entry name" value="DNA_mis_repair_Msh6"/>
    <property type="match status" value="1"/>
</dbReference>
<dbReference type="GO" id="GO:0006298">
    <property type="term" value="P:mismatch repair"/>
    <property type="evidence" value="ECO:0007669"/>
    <property type="project" value="UniProtKB-UniRule"/>
</dbReference>
<keyword evidence="3 9" id="KW-0547">Nucleotide-binding</keyword>
<dbReference type="InterPro" id="IPR000432">
    <property type="entry name" value="DNA_mismatch_repair_MutS_C"/>
</dbReference>
<proteinExistence type="inferred from homology"/>
<dbReference type="InterPro" id="IPR017261">
    <property type="entry name" value="DNA_mismatch_repair_MutS/MSH"/>
</dbReference>
<dbReference type="Pfam" id="PF05192">
    <property type="entry name" value="MutS_III"/>
    <property type="match status" value="1"/>
</dbReference>
<evidence type="ECO:0000256" key="1">
    <source>
        <dbReference type="ARBA" id="ARBA00006271"/>
    </source>
</evidence>
<dbReference type="FunFam" id="3.40.50.300:FF:000870">
    <property type="entry name" value="MutS protein homolog 4"/>
    <property type="match status" value="1"/>
</dbReference>
<evidence type="ECO:0000256" key="8">
    <source>
        <dbReference type="ARBA" id="ARBA00024647"/>
    </source>
</evidence>
<evidence type="ECO:0000256" key="10">
    <source>
        <dbReference type="RuleBase" id="RU003756"/>
    </source>
</evidence>
<organism evidence="12 13">
    <name type="scientific">Allorhodopirellula solitaria</name>
    <dbReference type="NCBI Taxonomy" id="2527987"/>
    <lineage>
        <taxon>Bacteria</taxon>
        <taxon>Pseudomonadati</taxon>
        <taxon>Planctomycetota</taxon>
        <taxon>Planctomycetia</taxon>
        <taxon>Pirellulales</taxon>
        <taxon>Pirellulaceae</taxon>
        <taxon>Allorhodopirellula</taxon>
    </lineage>
</organism>
<dbReference type="Pfam" id="PF05190">
    <property type="entry name" value="MutS_IV"/>
    <property type="match status" value="1"/>
</dbReference>
<dbReference type="SUPFAM" id="SSF55271">
    <property type="entry name" value="DNA repair protein MutS, domain I"/>
    <property type="match status" value="1"/>
</dbReference>
<dbReference type="Gene3D" id="1.10.1420.10">
    <property type="match status" value="2"/>
</dbReference>
<dbReference type="EMBL" id="SJPK01000012">
    <property type="protein sequence ID" value="TWT56639.1"/>
    <property type="molecule type" value="Genomic_DNA"/>
</dbReference>
<evidence type="ECO:0000256" key="9">
    <source>
        <dbReference type="HAMAP-Rule" id="MF_00096"/>
    </source>
</evidence>
<dbReference type="Pfam" id="PF00488">
    <property type="entry name" value="MutS_V"/>
    <property type="match status" value="1"/>
</dbReference>
<dbReference type="PANTHER" id="PTHR11361:SF34">
    <property type="entry name" value="DNA MISMATCH REPAIR PROTEIN MSH1, MITOCHONDRIAL"/>
    <property type="match status" value="1"/>
</dbReference>
<keyword evidence="7 9" id="KW-0234">DNA repair</keyword>
<evidence type="ECO:0000256" key="7">
    <source>
        <dbReference type="ARBA" id="ARBA00023204"/>
    </source>
</evidence>
<reference evidence="12 13" key="1">
    <citation type="submission" date="2019-02" db="EMBL/GenBank/DDBJ databases">
        <title>Deep-cultivation of Planctomycetes and their phenomic and genomic characterization uncovers novel biology.</title>
        <authorList>
            <person name="Wiegand S."/>
            <person name="Jogler M."/>
            <person name="Boedeker C."/>
            <person name="Pinto D."/>
            <person name="Vollmers J."/>
            <person name="Rivas-Marin E."/>
            <person name="Kohn T."/>
            <person name="Peeters S.H."/>
            <person name="Heuer A."/>
            <person name="Rast P."/>
            <person name="Oberbeckmann S."/>
            <person name="Bunk B."/>
            <person name="Jeske O."/>
            <person name="Meyerdierks A."/>
            <person name="Storesund J.E."/>
            <person name="Kallscheuer N."/>
            <person name="Luecker S."/>
            <person name="Lage O.M."/>
            <person name="Pohl T."/>
            <person name="Merkel B.J."/>
            <person name="Hornburger P."/>
            <person name="Mueller R.-W."/>
            <person name="Bruemmer F."/>
            <person name="Labrenz M."/>
            <person name="Spormann A.M."/>
            <person name="Op Den Camp H."/>
            <person name="Overmann J."/>
            <person name="Amann R."/>
            <person name="Jetten M.S.M."/>
            <person name="Mascher T."/>
            <person name="Medema M.H."/>
            <person name="Devos D.P."/>
            <person name="Kaster A.-K."/>
            <person name="Ovreas L."/>
            <person name="Rohde M."/>
            <person name="Galperin M.Y."/>
            <person name="Jogler C."/>
        </authorList>
    </citation>
    <scope>NUCLEOTIDE SEQUENCE [LARGE SCALE GENOMIC DNA]</scope>
    <source>
        <strain evidence="12 13">CA85</strain>
    </source>
</reference>
<dbReference type="GO" id="GO:0005829">
    <property type="term" value="C:cytosol"/>
    <property type="evidence" value="ECO:0007669"/>
    <property type="project" value="TreeGrafter"/>
</dbReference>
<dbReference type="FunFam" id="3.40.1170.10:FF:000001">
    <property type="entry name" value="DNA mismatch repair protein MutS"/>
    <property type="match status" value="1"/>
</dbReference>
<dbReference type="InterPro" id="IPR007860">
    <property type="entry name" value="DNA_mmatch_repair_MutS_con_dom"/>
</dbReference>
<sequence>MTPMMRQYHEAKEACGDALLFFRMGDFYELFLEDAKTAAGILGLTLTSRDKDSENPTAMAGFPHHQLDQYLQKLIRAGYRAAVCEQVEDPKQAKGLVRREVTRVVSAGTLTDEGLLDPREPNYLAAVIVAGTTGKGKKAPVDPAAQTVGIAWAELSSGRFESGVFPRNRLDDELARIAPAEVIYCEDDPHVSPDTTMPWAWTRRPGWSFARDAAEKGLAKQLSVSSLEGLGFESDSGPAIRAAGAVLSYLQETQRGSLDHFRTLTCHNRSPVLQIDAATRRSLEINRTMRSGSRDGALLGVIDRTVTPMGSRLLADYLAAPLVSLDGIAYRADAVSELVANHSLRSDVRKILGETYDLTRLLARIATGRTGPRDLQQIAVTLAGLPTLKARLTDRVSHCLGEIESRLHLCPELRTNLQDALAEECPLSASEGNFVRPGYDEDLDSLRELAKGGKQWIASYQQRQMDETGIPNLKVGYNRVFGYFLEVSNAHKSKVPTEFIRKQTLKNCERYITPELKEYEEKVLAADDKASLREQEIFQQLRQMAHASLAVLQEVADAIARVDVLAAMAEVAAVQHWTRPKITDDNVLRIEGGRHPVLDVSMPHGQFVPNDCMQSPADGMVLLITGPNMAGKSTYIRQVALITLLAQTGSFVPAEAAEIGIADRIFARVGASDELSRGQSTFMVEMVETARILNTATAQSLVILDEIGRGTSTYDGLSLAWAITEHLHEQIGCRTLFATHYHELASLEETLPRVRNLNVAVKEWQDEVVFLHRIVSGSADKSYGIQVARLAGVPPQVNSRAKDILFQLETNHRDSHDRPAIAPPSSEASGDTFQLTLFGYADHPMIQQLSNLDLDSMTPMDALQFLQKAKQEMAK</sequence>
<keyword evidence="4 9" id="KW-0227">DNA damage</keyword>
<dbReference type="GO" id="GO:0140664">
    <property type="term" value="F:ATP-dependent DNA damage sensor activity"/>
    <property type="evidence" value="ECO:0007669"/>
    <property type="project" value="InterPro"/>
</dbReference>
<dbReference type="Pfam" id="PF01624">
    <property type="entry name" value="MutS_I"/>
    <property type="match status" value="1"/>
</dbReference>
<dbReference type="InterPro" id="IPR045076">
    <property type="entry name" value="MutS"/>
</dbReference>
<dbReference type="GO" id="GO:0005524">
    <property type="term" value="F:ATP binding"/>
    <property type="evidence" value="ECO:0007669"/>
    <property type="project" value="UniProtKB-UniRule"/>
</dbReference>
<evidence type="ECO:0000256" key="3">
    <source>
        <dbReference type="ARBA" id="ARBA00022741"/>
    </source>
</evidence>
<dbReference type="Proteomes" id="UP000318053">
    <property type="component" value="Unassembled WGS sequence"/>
</dbReference>
<evidence type="ECO:0000313" key="12">
    <source>
        <dbReference type="EMBL" id="TWT56639.1"/>
    </source>
</evidence>
<dbReference type="SUPFAM" id="SSF52540">
    <property type="entry name" value="P-loop containing nucleoside triphosphate hydrolases"/>
    <property type="match status" value="1"/>
</dbReference>
<protein>
    <recommendedName>
        <fullName evidence="2 9">DNA mismatch repair protein MutS</fullName>
    </recommendedName>
</protein>
<accession>A0A5C5X1Z5</accession>
<dbReference type="Gene3D" id="3.40.1170.10">
    <property type="entry name" value="DNA repair protein MutS, domain I"/>
    <property type="match status" value="1"/>
</dbReference>
<dbReference type="SUPFAM" id="SSF53150">
    <property type="entry name" value="DNA repair protein MutS, domain II"/>
    <property type="match status" value="1"/>
</dbReference>
<dbReference type="PROSITE" id="PS00486">
    <property type="entry name" value="DNA_MISMATCH_REPAIR_2"/>
    <property type="match status" value="1"/>
</dbReference>
<comment type="function">
    <text evidence="8 9">This protein is involved in the repair of mismatches in DNA. It is possible that it carries out the mismatch recognition step. This protein has a weak ATPase activity.</text>
</comment>
<comment type="similarity">
    <text evidence="1 9 10">Belongs to the DNA mismatch repair MutS family.</text>
</comment>
<dbReference type="SMART" id="SM00533">
    <property type="entry name" value="MUTSd"/>
    <property type="match status" value="1"/>
</dbReference>
<dbReference type="InterPro" id="IPR005748">
    <property type="entry name" value="DNA_mismatch_repair_MutS"/>
</dbReference>
<dbReference type="NCBIfam" id="NF003810">
    <property type="entry name" value="PRK05399.1"/>
    <property type="match status" value="1"/>
</dbReference>
<name>A0A5C5X1Z5_9BACT</name>
<evidence type="ECO:0000256" key="4">
    <source>
        <dbReference type="ARBA" id="ARBA00022763"/>
    </source>
</evidence>
<gene>
    <name evidence="12" type="primary">mutS_2</name>
    <name evidence="9" type="synonym">mutS</name>
    <name evidence="12" type="ORF">CA85_41730</name>
</gene>
<dbReference type="Gene3D" id="3.40.50.300">
    <property type="entry name" value="P-loop containing nucleotide triphosphate hydrolases"/>
    <property type="match status" value="1"/>
</dbReference>
<evidence type="ECO:0000256" key="5">
    <source>
        <dbReference type="ARBA" id="ARBA00022840"/>
    </source>
</evidence>
<dbReference type="AlphaFoldDB" id="A0A5C5X1Z5"/>
<feature type="domain" description="DNA mismatch repair proteins mutS family" evidence="11">
    <location>
        <begin position="700"/>
        <end position="716"/>
    </location>
</feature>
<dbReference type="GO" id="GO:0030983">
    <property type="term" value="F:mismatched DNA binding"/>
    <property type="evidence" value="ECO:0007669"/>
    <property type="project" value="InterPro"/>
</dbReference>
<dbReference type="NCBIfam" id="TIGR01070">
    <property type="entry name" value="mutS1"/>
    <property type="match status" value="1"/>
</dbReference>
<evidence type="ECO:0000256" key="2">
    <source>
        <dbReference type="ARBA" id="ARBA00021982"/>
    </source>
</evidence>
<dbReference type="InterPro" id="IPR016151">
    <property type="entry name" value="DNA_mismatch_repair_MutS_N"/>
</dbReference>
<dbReference type="InterPro" id="IPR036678">
    <property type="entry name" value="MutS_con_dom_sf"/>
</dbReference>
<dbReference type="InterPro" id="IPR027417">
    <property type="entry name" value="P-loop_NTPase"/>
</dbReference>
<dbReference type="RefSeq" id="WP_146393025.1">
    <property type="nucleotide sequence ID" value="NZ_SJPK01000012.1"/>
</dbReference>
<keyword evidence="13" id="KW-1185">Reference proteome</keyword>
<comment type="caution">
    <text evidence="12">The sequence shown here is derived from an EMBL/GenBank/DDBJ whole genome shotgun (WGS) entry which is preliminary data.</text>
</comment>
<dbReference type="SMART" id="SM00534">
    <property type="entry name" value="MUTSac"/>
    <property type="match status" value="1"/>
</dbReference>
<dbReference type="InterPro" id="IPR007696">
    <property type="entry name" value="DNA_mismatch_repair_MutS_core"/>
</dbReference>
<keyword evidence="6 9" id="KW-0238">DNA-binding</keyword>
<dbReference type="HAMAP" id="MF_00096">
    <property type="entry name" value="MutS"/>
    <property type="match status" value="1"/>
</dbReference>
<dbReference type="InterPro" id="IPR036187">
    <property type="entry name" value="DNA_mismatch_repair_MutS_sf"/>
</dbReference>
<dbReference type="InterPro" id="IPR007695">
    <property type="entry name" value="DNA_mismatch_repair_MutS-lik_N"/>
</dbReference>
<dbReference type="Gene3D" id="3.30.420.110">
    <property type="entry name" value="MutS, connector domain"/>
    <property type="match status" value="1"/>
</dbReference>
<dbReference type="CDD" id="cd03284">
    <property type="entry name" value="ABC_MutS1"/>
    <property type="match status" value="1"/>
</dbReference>
<dbReference type="GO" id="GO:0003684">
    <property type="term" value="F:damaged DNA binding"/>
    <property type="evidence" value="ECO:0007669"/>
    <property type="project" value="UniProtKB-UniRule"/>
</dbReference>
<evidence type="ECO:0000259" key="11">
    <source>
        <dbReference type="PROSITE" id="PS00486"/>
    </source>
</evidence>
<dbReference type="PANTHER" id="PTHR11361">
    <property type="entry name" value="DNA MISMATCH REPAIR PROTEIN MUTS FAMILY MEMBER"/>
    <property type="match status" value="1"/>
</dbReference>
<evidence type="ECO:0000256" key="6">
    <source>
        <dbReference type="ARBA" id="ARBA00023125"/>
    </source>
</evidence>
<dbReference type="Pfam" id="PF05188">
    <property type="entry name" value="MutS_II"/>
    <property type="match status" value="1"/>
</dbReference>
<dbReference type="SUPFAM" id="SSF48334">
    <property type="entry name" value="DNA repair protein MutS, domain III"/>
    <property type="match status" value="1"/>
</dbReference>
<dbReference type="OrthoDB" id="9802448at2"/>
<keyword evidence="5 9" id="KW-0067">ATP-binding</keyword>